<sequence>MKAADAAVYCLRARKRATAATSSTRAYGVSTTGEISAKCRCSMRGGRLMHKSSLLRMEWFVQNYVSAHDKRTRILDVGSYGVNGTYRRIFDDPRFEYVGLDIEAGPNVDFVPESPYSWKELADDSFDVVISGQALEHIEFFWITVAEMTRVLKKDGILCIIAPNGFAEHRYPVDCWRFFTDGMIALARYVNLDVLHAHTNSAPSKDNKEWYSATNADAMLVARKPYSGKPVLVDLGRYKCTPADPRAVGQGMVPYVAHVNGIVHRIYHRIGRSIGVI</sequence>
<gene>
    <name evidence="2" type="ORF">FM996_17615</name>
</gene>
<name>A0A549SHI4_METSR</name>
<dbReference type="Gene3D" id="3.40.50.150">
    <property type="entry name" value="Vaccinia Virus protein VP39"/>
    <property type="match status" value="1"/>
</dbReference>
<comment type="caution">
    <text evidence="2">The sequence shown here is derived from an EMBL/GenBank/DDBJ whole genome shotgun (WGS) entry which is preliminary data.</text>
</comment>
<dbReference type="Pfam" id="PF08241">
    <property type="entry name" value="Methyltransf_11"/>
    <property type="match status" value="1"/>
</dbReference>
<dbReference type="GO" id="GO:0008757">
    <property type="term" value="F:S-adenosylmethionine-dependent methyltransferase activity"/>
    <property type="evidence" value="ECO:0007669"/>
    <property type="project" value="InterPro"/>
</dbReference>
<dbReference type="EMBL" id="VJMF01000075">
    <property type="protein sequence ID" value="TRL29066.1"/>
    <property type="molecule type" value="Genomic_DNA"/>
</dbReference>
<dbReference type="SUPFAM" id="SSF53335">
    <property type="entry name" value="S-adenosyl-L-methionine-dependent methyltransferases"/>
    <property type="match status" value="1"/>
</dbReference>
<feature type="domain" description="Methyltransferase type 11" evidence="1">
    <location>
        <begin position="108"/>
        <end position="160"/>
    </location>
</feature>
<dbReference type="InterPro" id="IPR029063">
    <property type="entry name" value="SAM-dependent_MTases_sf"/>
</dbReference>
<accession>A0A549SHI4</accession>
<evidence type="ECO:0000313" key="2">
    <source>
        <dbReference type="EMBL" id="TRL29066.1"/>
    </source>
</evidence>
<organism evidence="2 3">
    <name type="scientific">Methylosinus sporium</name>
    <dbReference type="NCBI Taxonomy" id="428"/>
    <lineage>
        <taxon>Bacteria</taxon>
        <taxon>Pseudomonadati</taxon>
        <taxon>Pseudomonadota</taxon>
        <taxon>Alphaproteobacteria</taxon>
        <taxon>Hyphomicrobiales</taxon>
        <taxon>Methylocystaceae</taxon>
        <taxon>Methylosinus</taxon>
    </lineage>
</organism>
<protein>
    <submittedName>
        <fullName evidence="2">Class I SAM-dependent methyltransferase</fullName>
    </submittedName>
</protein>
<dbReference type="AlphaFoldDB" id="A0A549SHI4"/>
<dbReference type="GO" id="GO:0032259">
    <property type="term" value="P:methylation"/>
    <property type="evidence" value="ECO:0007669"/>
    <property type="project" value="UniProtKB-KW"/>
</dbReference>
<dbReference type="Proteomes" id="UP000316781">
    <property type="component" value="Unassembled WGS sequence"/>
</dbReference>
<evidence type="ECO:0000313" key="3">
    <source>
        <dbReference type="Proteomes" id="UP000316781"/>
    </source>
</evidence>
<dbReference type="RefSeq" id="WP_142864103.1">
    <property type="nucleotide sequence ID" value="NZ_VJMF01000075.1"/>
</dbReference>
<reference evidence="2 3" key="1">
    <citation type="submission" date="2019-07" db="EMBL/GenBank/DDBJ databases">
        <title>Ln-dependent methylotrophs.</title>
        <authorList>
            <person name="Tani A."/>
        </authorList>
    </citation>
    <scope>NUCLEOTIDE SEQUENCE [LARGE SCALE GENOMIC DNA]</scope>
    <source>
        <strain evidence="2 3">SM89A</strain>
    </source>
</reference>
<evidence type="ECO:0000259" key="1">
    <source>
        <dbReference type="Pfam" id="PF08241"/>
    </source>
</evidence>
<dbReference type="CDD" id="cd02440">
    <property type="entry name" value="AdoMet_MTases"/>
    <property type="match status" value="1"/>
</dbReference>
<proteinExistence type="predicted"/>
<keyword evidence="2" id="KW-0808">Transferase</keyword>
<dbReference type="InterPro" id="IPR013216">
    <property type="entry name" value="Methyltransf_11"/>
</dbReference>
<keyword evidence="2" id="KW-0489">Methyltransferase</keyword>